<sequence length="232" mass="27006">MNCNVCNMNYSQFIMEEKIALKLKSHDIKGALTAYEEFFSNNDFKDLGCGFYTRSLKNHMICLLVSLSRTLSINKDKCFNLKNLCNEYILYIEQENSIYKIIEIGKKAIINYCEILKKSHYGCENALINNAIEYIENNLNTPITLDAVARVVHVSKNYLSSLFFKKTGMKFTYFINYLRVSKAKELISTTSFSMCYIADLCGFKNQNYFSTIFKKYTQVSPAEYKKYYDKCV</sequence>
<evidence type="ECO:0000256" key="3">
    <source>
        <dbReference type="ARBA" id="ARBA00023163"/>
    </source>
</evidence>
<reference evidence="6" key="1">
    <citation type="submission" date="2015-07" db="EMBL/GenBank/DDBJ databases">
        <title>Draft genome sequence of the purine-degrading Gottschalkia purinilyticum DSM 1384 (formerly Clostridium purinilyticum).</title>
        <authorList>
            <person name="Poehlein A."/>
            <person name="Schiel-Bengelsdorf B."/>
            <person name="Bengelsdorf F.R."/>
            <person name="Daniel R."/>
            <person name="Duerre P."/>
        </authorList>
    </citation>
    <scope>NUCLEOTIDE SEQUENCE [LARGE SCALE GENOMIC DNA]</scope>
    <source>
        <strain evidence="6">DSM 1384</strain>
    </source>
</reference>
<comment type="caution">
    <text evidence="5">The sequence shown here is derived from an EMBL/GenBank/DDBJ whole genome shotgun (WGS) entry which is preliminary data.</text>
</comment>
<dbReference type="Proteomes" id="UP000037267">
    <property type="component" value="Unassembled WGS sequence"/>
</dbReference>
<dbReference type="PANTHER" id="PTHR43280:SF2">
    <property type="entry name" value="HTH-TYPE TRANSCRIPTIONAL REGULATOR EXSA"/>
    <property type="match status" value="1"/>
</dbReference>
<evidence type="ECO:0000256" key="1">
    <source>
        <dbReference type="ARBA" id="ARBA00023015"/>
    </source>
</evidence>
<evidence type="ECO:0000256" key="2">
    <source>
        <dbReference type="ARBA" id="ARBA00023125"/>
    </source>
</evidence>
<organism evidence="5 6">
    <name type="scientific">Gottschalkia purinilytica</name>
    <name type="common">Clostridium purinilyticum</name>
    <dbReference type="NCBI Taxonomy" id="1503"/>
    <lineage>
        <taxon>Bacteria</taxon>
        <taxon>Bacillati</taxon>
        <taxon>Bacillota</taxon>
        <taxon>Tissierellia</taxon>
        <taxon>Tissierellales</taxon>
        <taxon>Gottschalkiaceae</taxon>
        <taxon>Gottschalkia</taxon>
    </lineage>
</organism>
<dbReference type="Gene3D" id="1.10.10.60">
    <property type="entry name" value="Homeodomain-like"/>
    <property type="match status" value="2"/>
</dbReference>
<keyword evidence="2" id="KW-0238">DNA-binding</keyword>
<name>A0A0L0W6B8_GOTPU</name>
<keyword evidence="6" id="KW-1185">Reference proteome</keyword>
<dbReference type="GO" id="GO:0043565">
    <property type="term" value="F:sequence-specific DNA binding"/>
    <property type="evidence" value="ECO:0007669"/>
    <property type="project" value="InterPro"/>
</dbReference>
<proteinExistence type="predicted"/>
<feature type="domain" description="HTH araC/xylS-type" evidence="4">
    <location>
        <begin position="129"/>
        <end position="227"/>
    </location>
</feature>
<dbReference type="EMBL" id="LGSS01000027">
    <property type="protein sequence ID" value="KNF07064.1"/>
    <property type="molecule type" value="Genomic_DNA"/>
</dbReference>
<keyword evidence="1" id="KW-0805">Transcription regulation</keyword>
<evidence type="ECO:0000313" key="6">
    <source>
        <dbReference type="Proteomes" id="UP000037267"/>
    </source>
</evidence>
<dbReference type="GO" id="GO:0003700">
    <property type="term" value="F:DNA-binding transcription factor activity"/>
    <property type="evidence" value="ECO:0007669"/>
    <property type="project" value="InterPro"/>
</dbReference>
<dbReference type="RefSeq" id="WP_050378908.1">
    <property type="nucleotide sequence ID" value="NZ_LGSS01000027.1"/>
</dbReference>
<dbReference type="AlphaFoldDB" id="A0A0L0W6B8"/>
<keyword evidence="3" id="KW-0804">Transcription</keyword>
<dbReference type="InterPro" id="IPR018062">
    <property type="entry name" value="HTH_AraC-typ_CS"/>
</dbReference>
<dbReference type="PROSITE" id="PS00041">
    <property type="entry name" value="HTH_ARAC_FAMILY_1"/>
    <property type="match status" value="1"/>
</dbReference>
<dbReference type="OrthoDB" id="1677563at2"/>
<accession>A0A0L0W6B8</accession>
<evidence type="ECO:0000313" key="5">
    <source>
        <dbReference type="EMBL" id="KNF07064.1"/>
    </source>
</evidence>
<dbReference type="SUPFAM" id="SSF46689">
    <property type="entry name" value="Homeodomain-like"/>
    <property type="match status" value="2"/>
</dbReference>
<dbReference type="PANTHER" id="PTHR43280">
    <property type="entry name" value="ARAC-FAMILY TRANSCRIPTIONAL REGULATOR"/>
    <property type="match status" value="1"/>
</dbReference>
<dbReference type="Pfam" id="PF12833">
    <property type="entry name" value="HTH_18"/>
    <property type="match status" value="1"/>
</dbReference>
<dbReference type="InterPro" id="IPR018060">
    <property type="entry name" value="HTH_AraC"/>
</dbReference>
<dbReference type="SMART" id="SM00342">
    <property type="entry name" value="HTH_ARAC"/>
    <property type="match status" value="1"/>
</dbReference>
<dbReference type="STRING" id="1503.CLPU_27c00020"/>
<dbReference type="PROSITE" id="PS01124">
    <property type="entry name" value="HTH_ARAC_FAMILY_2"/>
    <property type="match status" value="1"/>
</dbReference>
<dbReference type="InterPro" id="IPR009057">
    <property type="entry name" value="Homeodomain-like_sf"/>
</dbReference>
<evidence type="ECO:0000259" key="4">
    <source>
        <dbReference type="PROSITE" id="PS01124"/>
    </source>
</evidence>
<gene>
    <name evidence="5" type="ORF">CLPU_27c00020</name>
</gene>
<protein>
    <submittedName>
        <fullName evidence="5">AraC family transcriptional regulator</fullName>
    </submittedName>
</protein>